<feature type="compositionally biased region" description="Polar residues" evidence="2">
    <location>
        <begin position="1032"/>
        <end position="1043"/>
    </location>
</feature>
<name>A0A2S5BDB2_9BASI</name>
<dbReference type="Proteomes" id="UP000237144">
    <property type="component" value="Unassembled WGS sequence"/>
</dbReference>
<evidence type="ECO:0000259" key="4">
    <source>
        <dbReference type="Pfam" id="PF10363"/>
    </source>
</evidence>
<comment type="similarity">
    <text evidence="1">Belongs to the Tango6 family.</text>
</comment>
<dbReference type="GO" id="GO:0009306">
    <property type="term" value="P:protein secretion"/>
    <property type="evidence" value="ECO:0007669"/>
    <property type="project" value="TreeGrafter"/>
</dbReference>
<organism evidence="5 6">
    <name type="scientific">Rhodotorula taiwanensis</name>
    <dbReference type="NCBI Taxonomy" id="741276"/>
    <lineage>
        <taxon>Eukaryota</taxon>
        <taxon>Fungi</taxon>
        <taxon>Dikarya</taxon>
        <taxon>Basidiomycota</taxon>
        <taxon>Pucciniomycotina</taxon>
        <taxon>Microbotryomycetes</taxon>
        <taxon>Sporidiobolales</taxon>
        <taxon>Sporidiobolaceae</taxon>
        <taxon>Rhodotorula</taxon>
    </lineage>
</organism>
<gene>
    <name evidence="5" type="ORF">BMF94_2207</name>
</gene>
<protein>
    <recommendedName>
        <fullName evidence="7">RNA polymerase II assembly factor Rtp1 C-terminal domain-containing protein</fullName>
    </recommendedName>
</protein>
<feature type="compositionally biased region" description="Low complexity" evidence="2">
    <location>
        <begin position="83"/>
        <end position="98"/>
    </location>
</feature>
<dbReference type="PANTHER" id="PTHR20959">
    <property type="entry name" value="TRANSPORT AND GOLGI ORGANIZATION PROTEIN 6 FAMILY MEMBER"/>
    <property type="match status" value="1"/>
</dbReference>
<feature type="region of interest" description="Disordered" evidence="2">
    <location>
        <begin position="1020"/>
        <end position="1094"/>
    </location>
</feature>
<feature type="domain" description="RNA polymerase II assembly factor Rtp1 C-terminal" evidence="4">
    <location>
        <begin position="820"/>
        <end position="949"/>
    </location>
</feature>
<dbReference type="Pfam" id="PF10363">
    <property type="entry name" value="RTP1_C1"/>
    <property type="match status" value="1"/>
</dbReference>
<dbReference type="SUPFAM" id="SSF48371">
    <property type="entry name" value="ARM repeat"/>
    <property type="match status" value="1"/>
</dbReference>
<reference evidence="5 6" key="1">
    <citation type="journal article" date="2018" name="Front. Microbiol.">
        <title>Prospects for Fungal Bioremediation of Acidic Radioactive Waste Sites: Characterization and Genome Sequence of Rhodotorula taiwanensis MD1149.</title>
        <authorList>
            <person name="Tkavc R."/>
            <person name="Matrosova V.Y."/>
            <person name="Grichenko O.E."/>
            <person name="Gostincar C."/>
            <person name="Volpe R.P."/>
            <person name="Klimenkova P."/>
            <person name="Gaidamakova E.K."/>
            <person name="Zhou C.E."/>
            <person name="Stewart B.J."/>
            <person name="Lyman M.G."/>
            <person name="Malfatti S.A."/>
            <person name="Rubinfeld B."/>
            <person name="Courtot M."/>
            <person name="Singh J."/>
            <person name="Dalgard C.L."/>
            <person name="Hamilton T."/>
            <person name="Frey K.G."/>
            <person name="Gunde-Cimerman N."/>
            <person name="Dugan L."/>
            <person name="Daly M.J."/>
        </authorList>
    </citation>
    <scope>NUCLEOTIDE SEQUENCE [LARGE SCALE GENOMIC DNA]</scope>
    <source>
        <strain evidence="5 6">MD1149</strain>
    </source>
</reference>
<accession>A0A2S5BDB2</accession>
<sequence length="1209" mass="129191">MTSIKAELKKELTDVSILLGLAQARPQARPAHFVDLLRDRLDAYYAAQQRTQDGAAGQDEREVQRSTGLEALGALERIAGLASTADSPPAQSSSSKPAATPPPLFGSRDVKALGMLGGVIGRWALLDPEKPNKPSRRPAQEPRIVELEDETEPLTVENGATGSLHDREMAAMRVLRALRFRLDPKEQAPLRSSADKELIAIVLPQLLGPLVRTLAEATATARDASLPIPASAAIDEVFRSIQTTTVMSTLLALLASAPPNSPLRRVLSSQLSGQLVRPTGIRALLLVLVGTGAASGGSDDDVDIRKLEMIRHVVENRPQALAKEEYFRNIVSQLLTLLRTAAEASIASTISVSAQAKGKAPLAQPPPTNLPLPILRATCYLLAHLLVRPALSSDGTADVPRRIAREVLQDPLLPETQSARPADMSPDQLPVHLSVMSLLSLYSPPLPTLLASLVRPVLPPLLSLLSHLAHPPLIISEPSPRSDALRNLIRDEANALVQTAAKGLDGPEAVVAFAAAVERWEVGEAFGRVRTDGSDRTLGPDTRKDVVWRWRWSAEGTPALCQLHAAEAEEPAPSNDLNGDDDIEDVMGAALSPVDITGVVSLLKAVDRKELSAGLLLRWLDELKTLRSDATFTNGISGAVRAVTRLQLVLQMVEELDAQEIVRDRPKEIIAFVAHALDIDGTAETAATASRFGAAKGGDEGDSRRPGLAGSAAGALEADDPEGGLGTGLGRDEMALTALTLLLAVLEADSTLDASNTPLLAVIESQLDVLASSATSLLIPPLAREARMVLALRRTSGAFDAAHSVGNDPDDPTAASRIKYQEAIKLLQDPLLPVRAQGLTVLRSLVLDRTSSVLSTDPALLPAVLDIFVNAIEEEDSFLYLNAVQGLSSLVDVFGRQVVGRLVDVYTGAHRGDREPRAIDTGERGRRDLDKRLRVGETLVQVIQRAGEALALLVEDLVPPLLLILRTSTLPIPLRASAITVLATALETAPAAIAPLAETLTEACVTLLSIETESLARRKATATTGRAVPTSGPAQPTKPSSSRVLIEEVDDAAEEAPDVVDEETQSATADSEPTHRRPEEVPDPTTTTSKQPTLRRAAAVFLAALVRTTIRLQNEQLEAAQQRAWRSAEARLDGQGVDIRMPFRSGSDSGGFLLRPRTLQTSAADRQSGYISAEQLLRARTVLRYVSETDVDALVREQASQILAELDQA</sequence>
<dbReference type="InterPro" id="IPR016024">
    <property type="entry name" value="ARM-type_fold"/>
</dbReference>
<evidence type="ECO:0008006" key="7">
    <source>
        <dbReference type="Google" id="ProtNLM"/>
    </source>
</evidence>
<evidence type="ECO:0000313" key="6">
    <source>
        <dbReference type="Proteomes" id="UP000237144"/>
    </source>
</evidence>
<keyword evidence="6" id="KW-1185">Reference proteome</keyword>
<proteinExistence type="inferred from homology"/>
<dbReference type="InterPro" id="IPR011989">
    <property type="entry name" value="ARM-like"/>
</dbReference>
<evidence type="ECO:0000256" key="1">
    <source>
        <dbReference type="ARBA" id="ARBA00005724"/>
    </source>
</evidence>
<dbReference type="InterPro" id="IPR019451">
    <property type="entry name" value="Rtp1_C1"/>
</dbReference>
<dbReference type="InterPro" id="IPR019414">
    <property type="entry name" value="Rtp1_C2"/>
</dbReference>
<dbReference type="Gene3D" id="1.25.10.10">
    <property type="entry name" value="Leucine-rich Repeat Variant"/>
    <property type="match status" value="1"/>
</dbReference>
<dbReference type="Pfam" id="PF10304">
    <property type="entry name" value="RTP1_C2"/>
    <property type="match status" value="1"/>
</dbReference>
<feature type="compositionally biased region" description="Low complexity" evidence="2">
    <location>
        <begin position="707"/>
        <end position="716"/>
    </location>
</feature>
<feature type="region of interest" description="Disordered" evidence="2">
    <location>
        <begin position="83"/>
        <end position="106"/>
    </location>
</feature>
<feature type="compositionally biased region" description="Acidic residues" evidence="2">
    <location>
        <begin position="1047"/>
        <end position="1064"/>
    </location>
</feature>
<dbReference type="AlphaFoldDB" id="A0A2S5BDB2"/>
<evidence type="ECO:0000259" key="3">
    <source>
        <dbReference type="Pfam" id="PF10304"/>
    </source>
</evidence>
<feature type="region of interest" description="Disordered" evidence="2">
    <location>
        <begin position="690"/>
        <end position="728"/>
    </location>
</feature>
<dbReference type="EMBL" id="PJQD01000022">
    <property type="protein sequence ID" value="POY74731.1"/>
    <property type="molecule type" value="Genomic_DNA"/>
</dbReference>
<evidence type="ECO:0000256" key="2">
    <source>
        <dbReference type="SAM" id="MobiDB-lite"/>
    </source>
</evidence>
<dbReference type="InterPro" id="IPR039600">
    <property type="entry name" value="TANGO6/Rtp1"/>
</dbReference>
<comment type="caution">
    <text evidence="5">The sequence shown here is derived from an EMBL/GenBank/DDBJ whole genome shotgun (WGS) entry which is preliminary data.</text>
</comment>
<feature type="domain" description="RNA polymerase II assembly factor Rtp1 C-terminal" evidence="3">
    <location>
        <begin position="1181"/>
        <end position="1207"/>
    </location>
</feature>
<dbReference type="PANTHER" id="PTHR20959:SF1">
    <property type="entry name" value="TRANSPORT AND GOLGI ORGANIZATION PROTEIN 6 HOMOLOG"/>
    <property type="match status" value="1"/>
</dbReference>
<evidence type="ECO:0000313" key="5">
    <source>
        <dbReference type="EMBL" id="POY74731.1"/>
    </source>
</evidence>
<dbReference type="OrthoDB" id="39591at2759"/>